<accession>A0A8C5QV48</accession>
<keyword evidence="6" id="KW-0722">Serine protease inhibitor</keyword>
<dbReference type="GO" id="GO:0004867">
    <property type="term" value="F:serine-type endopeptidase inhibitor activity"/>
    <property type="evidence" value="ECO:0007669"/>
    <property type="project" value="UniProtKB-KW"/>
</dbReference>
<protein>
    <recommendedName>
        <fullName evidence="15">Alpha-2-macroglobulin</fullName>
    </recommendedName>
</protein>
<keyword evidence="5 9" id="KW-0732">Signal</keyword>
<evidence type="ECO:0000256" key="8">
    <source>
        <dbReference type="ARBA" id="ARBA00023180"/>
    </source>
</evidence>
<comment type="subcellular location">
    <subcellularLocation>
        <location evidence="1">Secreted</location>
    </subcellularLocation>
</comment>
<dbReference type="SUPFAM" id="SSF49373">
    <property type="entry name" value="Invasin/intimin cell-adhesion fragments"/>
    <property type="match status" value="1"/>
</dbReference>
<dbReference type="InterPro" id="IPR041555">
    <property type="entry name" value="MG3"/>
</dbReference>
<dbReference type="InterPro" id="IPR011626">
    <property type="entry name" value="Alpha-macroglobulin_TED"/>
</dbReference>
<dbReference type="Gene3D" id="6.20.50.160">
    <property type="match status" value="1"/>
</dbReference>
<name>A0A8C5QV48_9ANUR</name>
<evidence type="ECO:0000259" key="11">
    <source>
        <dbReference type="SMART" id="SM01360"/>
    </source>
</evidence>
<evidence type="ECO:0000259" key="10">
    <source>
        <dbReference type="SMART" id="SM01359"/>
    </source>
</evidence>
<dbReference type="SUPFAM" id="SSF81296">
    <property type="entry name" value="E set domains"/>
    <property type="match status" value="1"/>
</dbReference>
<dbReference type="Gene3D" id="2.20.130.20">
    <property type="match status" value="1"/>
</dbReference>
<dbReference type="InterPro" id="IPR001599">
    <property type="entry name" value="Macroglobln_a2"/>
</dbReference>
<dbReference type="SMART" id="SM01360">
    <property type="entry name" value="A2M"/>
    <property type="match status" value="1"/>
</dbReference>
<dbReference type="Pfam" id="PF17791">
    <property type="entry name" value="MG3"/>
    <property type="match status" value="1"/>
</dbReference>
<feature type="signal peptide" evidence="9">
    <location>
        <begin position="1"/>
        <end position="15"/>
    </location>
</feature>
<dbReference type="Gene3D" id="2.60.40.10">
    <property type="entry name" value="Immunoglobulins"/>
    <property type="match status" value="2"/>
</dbReference>
<sequence length="1469" mass="163449">MLVLSLLLCLGLTMAQSDQEPHFEVFLPSVLHYPAEELICFHVEEDKGKFSSLIANMKSESGTIKLHEVKDTEREPFSCGTFQVPRPSGTQEKVTVEVRGVTSPDSSQYLSSQSVTIRMKNNGTFIQTDKTVYKPGQEVKVRIIKLNQDMEASNEMHPLITLEDPNRNRMAQFKNVVPKSGIVDLSYQLDRGAALGSYSIIAEEKKMFFSVEEYVLPRYDVNVLAPPVSVMDKELTITICAKYNYGQPVPGNVTYKACQKKQRYWRGRLDSDEDQKDLCHHHTDKTDEFGCLKSNMDFSPFKLRDSRYERNLDVEASMEEEGTGIRINATAKKIEISSQITKISFKDTKKHFHPGAPYRGKVLLESFNGKPLRGQKVHLTISVNGDTTKETYETDSNGEVSFKLPTTTWGKDSVSIRAFTDDSSEEYERNRVAARYGSDSLQLEGMYMNSDDSVHIRPVRSNAACHENVTVQVDYNHGGGKTKRSTDSILKKFFYLVLSRSKIIYFGMKTLNVGNSYGTLDISLPLRDISPNGKMLVFTVDESGGMAADTTTFQVTPCLKQNVTLGFSEDKVLPGSPVNVNLRAEPGSMCALRVVDTSVAMMNPDGELTQAKFQNLVKPEPVEPPNERLDRSMCQDRGSFPSWEWTGGSFRPWHRPYSYSYPVKKKDIVNLVQEMGITILTNRKVKAPVTCKYDRGIQPRRFYGSALMAAPGMSFAHFAPDETDGLVFDDDVSFDGHGNGGPAPEKPALKEKRIYFPETWLWSLHPIPSSGSADIPVTAPDAITEWKGQMFCTGKKGLALSPDASLIVFQPYFVELSLPASVQRGESLDLKASVFNYMSHALQLEVALSDSEDVRMKDASSKVKSFCLCAGEKKTVSWPVTLNRIGKVNITISSQALSSQESCRGQEIALPEKGRRDTVIQPLLVKPEGTMVEKTHNSLLICDGSPVEEQVKLELPENCVEGSEKAFISVFGDLLSSALNNLDSLLAMSSGCGEQNMVRFAPNVYILQYLRATNQLSPEISKKGCDFLKKGYQRQLSYKHKAGCYSAFGESDKEGSTWLTAFVLKSFKQASDSIYIDDEHIQNGIKWLEEQQKPDGCFKATGRLLHNALQGGVSDEVSLTGYVLSALMESGMTPADPMVKKGLEYLKKASLEEASIYKMALIAYACTLAGESGLRNELIKKLNDKATRADGSVYWTQSSKSESDNYWSKPRSETIETTSYVILAHVSGKHVSKKEIGDMVPTVRWLSKQQNANGGFCSTQDTVVGLQALAKFGSVAFSKSGNVTVTVSSQKGFQHQFHVDDDNRLMLQRASLPQMPGQYTVSVSGVGSVFIQLTQRYHTPPAETQSPFTLSAVTRCAEKDLLEISVEFGYQGGRNSTNMVLLYVKIISGYVPKKDSMEKLKENPMVKRVETTDDSATIYIEKVTSQPQSLVLHAERKVTVYDIKPGIVKISDYYMPEEEKTISYLCNCQ</sequence>
<dbReference type="Pfam" id="PF17789">
    <property type="entry name" value="MG4"/>
    <property type="match status" value="1"/>
</dbReference>
<dbReference type="Pfam" id="PF07678">
    <property type="entry name" value="TED_complement"/>
    <property type="match status" value="1"/>
</dbReference>
<dbReference type="Gene3D" id="2.60.40.1930">
    <property type="match status" value="2"/>
</dbReference>
<dbReference type="Gene3D" id="2.60.120.1540">
    <property type="match status" value="1"/>
</dbReference>
<dbReference type="InterPro" id="IPR040839">
    <property type="entry name" value="MG4"/>
</dbReference>
<dbReference type="SUPFAM" id="SSF48239">
    <property type="entry name" value="Terpenoid cyclases/Protein prenyltransferases"/>
    <property type="match status" value="1"/>
</dbReference>
<reference evidence="13" key="1">
    <citation type="submission" date="2025-08" db="UniProtKB">
        <authorList>
            <consortium name="Ensembl"/>
        </authorList>
    </citation>
    <scope>IDENTIFICATION</scope>
</reference>
<dbReference type="PANTHER" id="PTHR11412">
    <property type="entry name" value="MACROGLOBULIN / COMPLEMENT"/>
    <property type="match status" value="1"/>
</dbReference>
<keyword evidence="3" id="KW-0964">Secreted</keyword>
<reference evidence="13" key="2">
    <citation type="submission" date="2025-09" db="UniProtKB">
        <authorList>
            <consortium name="Ensembl"/>
        </authorList>
    </citation>
    <scope>IDENTIFICATION</scope>
</reference>
<dbReference type="SUPFAM" id="SSF49410">
    <property type="entry name" value="Alpha-macroglobulin receptor domain"/>
    <property type="match status" value="1"/>
</dbReference>
<evidence type="ECO:0008006" key="15">
    <source>
        <dbReference type="Google" id="ProtNLM"/>
    </source>
</evidence>
<dbReference type="PANTHER" id="PTHR11412:SF171">
    <property type="entry name" value="PREGNANCY ZONE PROTEIN-LIKE PROTEIN"/>
    <property type="match status" value="1"/>
</dbReference>
<feature type="domain" description="Alpha-macroglobulin receptor-binding" evidence="12">
    <location>
        <begin position="1377"/>
        <end position="1464"/>
    </location>
</feature>
<feature type="chain" id="PRO_5034795652" description="Alpha-2-macroglobulin" evidence="9">
    <location>
        <begin position="16"/>
        <end position="1469"/>
    </location>
</feature>
<dbReference type="Gene3D" id="2.60.40.690">
    <property type="entry name" value="Alpha-macroglobulin, receptor-binding domain"/>
    <property type="match status" value="1"/>
</dbReference>
<evidence type="ECO:0000256" key="6">
    <source>
        <dbReference type="ARBA" id="ARBA00022900"/>
    </source>
</evidence>
<dbReference type="SMART" id="SM01419">
    <property type="entry name" value="Thiol-ester_cl"/>
    <property type="match status" value="1"/>
</dbReference>
<comment type="similarity">
    <text evidence="2">Belongs to the protease inhibitor I39 (alpha-2-macroglobulin) family.</text>
</comment>
<dbReference type="InterPro" id="IPR014756">
    <property type="entry name" value="Ig_E-set"/>
</dbReference>
<dbReference type="InterPro" id="IPR011625">
    <property type="entry name" value="A2M_N_BRD"/>
</dbReference>
<evidence type="ECO:0000256" key="2">
    <source>
        <dbReference type="ARBA" id="ARBA00010952"/>
    </source>
</evidence>
<evidence type="ECO:0000256" key="3">
    <source>
        <dbReference type="ARBA" id="ARBA00022525"/>
    </source>
</evidence>
<dbReference type="Ensembl" id="ENSLLET00000045212.1">
    <property type="protein sequence ID" value="ENSLLEP00000043479.1"/>
    <property type="gene ID" value="ENSLLEG00000027638.1"/>
</dbReference>
<evidence type="ECO:0000313" key="14">
    <source>
        <dbReference type="Proteomes" id="UP000694569"/>
    </source>
</evidence>
<evidence type="ECO:0000256" key="1">
    <source>
        <dbReference type="ARBA" id="ARBA00004613"/>
    </source>
</evidence>
<dbReference type="Pfam" id="PF00207">
    <property type="entry name" value="A2M"/>
    <property type="match status" value="1"/>
</dbReference>
<evidence type="ECO:0000256" key="4">
    <source>
        <dbReference type="ARBA" id="ARBA00022690"/>
    </source>
</evidence>
<dbReference type="Pfam" id="PF07677">
    <property type="entry name" value="A2M_recep"/>
    <property type="match status" value="1"/>
</dbReference>
<keyword evidence="14" id="KW-1185">Reference proteome</keyword>
<evidence type="ECO:0000313" key="13">
    <source>
        <dbReference type="Ensembl" id="ENSLLEP00000043479.1"/>
    </source>
</evidence>
<feature type="domain" description="Alpha-2-macroglobulin bait region" evidence="10">
    <location>
        <begin position="454"/>
        <end position="602"/>
    </location>
</feature>
<dbReference type="Pfam" id="PF01835">
    <property type="entry name" value="MG2"/>
    <property type="match status" value="1"/>
</dbReference>
<organism evidence="13 14">
    <name type="scientific">Leptobrachium leishanense</name>
    <name type="common">Leishan spiny toad</name>
    <dbReference type="NCBI Taxonomy" id="445787"/>
    <lineage>
        <taxon>Eukaryota</taxon>
        <taxon>Metazoa</taxon>
        <taxon>Chordata</taxon>
        <taxon>Craniata</taxon>
        <taxon>Vertebrata</taxon>
        <taxon>Euteleostomi</taxon>
        <taxon>Amphibia</taxon>
        <taxon>Batrachia</taxon>
        <taxon>Anura</taxon>
        <taxon>Pelobatoidea</taxon>
        <taxon>Megophryidae</taxon>
        <taxon>Leptobrachium</taxon>
    </lineage>
</organism>
<dbReference type="InterPro" id="IPR013783">
    <property type="entry name" value="Ig-like_fold"/>
</dbReference>
<evidence type="ECO:0000256" key="9">
    <source>
        <dbReference type="SAM" id="SignalP"/>
    </source>
</evidence>
<dbReference type="Gene3D" id="2.60.40.1940">
    <property type="match status" value="1"/>
</dbReference>
<keyword evidence="4" id="KW-0646">Protease inhibitor</keyword>
<dbReference type="SMART" id="SM01361">
    <property type="entry name" value="A2M_recep"/>
    <property type="match status" value="1"/>
</dbReference>
<dbReference type="FunFam" id="1.50.10.20:FF:000001">
    <property type="entry name" value="CD109 isoform 1"/>
    <property type="match status" value="1"/>
</dbReference>
<dbReference type="Gene3D" id="1.50.10.20">
    <property type="match status" value="1"/>
</dbReference>
<dbReference type="InterPro" id="IPR041813">
    <property type="entry name" value="A2M_TED"/>
</dbReference>
<evidence type="ECO:0000256" key="5">
    <source>
        <dbReference type="ARBA" id="ARBA00022729"/>
    </source>
</evidence>
<dbReference type="InterPro" id="IPR050473">
    <property type="entry name" value="A2M/Complement_sys"/>
</dbReference>
<dbReference type="GO" id="GO:0005615">
    <property type="term" value="C:extracellular space"/>
    <property type="evidence" value="ECO:0007669"/>
    <property type="project" value="InterPro"/>
</dbReference>
<dbReference type="FunFam" id="2.60.40.1930:FF:000001">
    <property type="entry name" value="CD109 isoform 3"/>
    <property type="match status" value="1"/>
</dbReference>
<keyword evidence="8" id="KW-0325">Glycoprotein</keyword>
<dbReference type="InterPro" id="IPR008964">
    <property type="entry name" value="Invasin/intimin_cell_adhesion"/>
</dbReference>
<dbReference type="InterPro" id="IPR008930">
    <property type="entry name" value="Terpenoid_cyclase/PrenylTrfase"/>
</dbReference>
<dbReference type="InterPro" id="IPR036595">
    <property type="entry name" value="A-macroglobulin_rcpt-bd_sf"/>
</dbReference>
<dbReference type="SMART" id="SM01359">
    <property type="entry name" value="A2M_N_2"/>
    <property type="match status" value="1"/>
</dbReference>
<dbReference type="CDD" id="cd02897">
    <property type="entry name" value="A2M_2"/>
    <property type="match status" value="1"/>
</dbReference>
<keyword evidence="7" id="KW-1015">Disulfide bond</keyword>
<dbReference type="OrthoDB" id="9998011at2759"/>
<dbReference type="Proteomes" id="UP000694569">
    <property type="component" value="Unplaced"/>
</dbReference>
<feature type="domain" description="Alpha-2-macroglobulin" evidence="11">
    <location>
        <begin position="759"/>
        <end position="848"/>
    </location>
</feature>
<dbReference type="Pfam" id="PF07703">
    <property type="entry name" value="A2M_BRD"/>
    <property type="match status" value="1"/>
</dbReference>
<dbReference type="GeneTree" id="ENSGT00940000154904"/>
<dbReference type="InterPro" id="IPR002890">
    <property type="entry name" value="MG2"/>
</dbReference>
<dbReference type="InterPro" id="IPR047565">
    <property type="entry name" value="Alpha-macroglob_thiol-ester_cl"/>
</dbReference>
<evidence type="ECO:0000259" key="12">
    <source>
        <dbReference type="SMART" id="SM01361"/>
    </source>
</evidence>
<proteinExistence type="inferred from homology"/>
<dbReference type="InterPro" id="IPR009048">
    <property type="entry name" value="A-macroglobulin_rcpt-bd"/>
</dbReference>
<evidence type="ECO:0000256" key="7">
    <source>
        <dbReference type="ARBA" id="ARBA00023157"/>
    </source>
</evidence>